<comment type="caution">
    <text evidence="2">The sequence shown here is derived from an EMBL/GenBank/DDBJ whole genome shotgun (WGS) entry which is preliminary data.</text>
</comment>
<accession>A0ABT3RR48</accession>
<dbReference type="RefSeq" id="WP_266056066.1">
    <property type="nucleotide sequence ID" value="NZ_JAPFQN010000004.1"/>
</dbReference>
<keyword evidence="1" id="KW-1133">Transmembrane helix</keyword>
<feature type="transmembrane region" description="Helical" evidence="1">
    <location>
        <begin position="77"/>
        <end position="96"/>
    </location>
</feature>
<keyword evidence="1" id="KW-0812">Transmembrane</keyword>
<dbReference type="Proteomes" id="UP001209885">
    <property type="component" value="Unassembled WGS sequence"/>
</dbReference>
<proteinExistence type="predicted"/>
<organism evidence="2 3">
    <name type="scientific">Mangrovivirga halotolerans</name>
    <dbReference type="NCBI Taxonomy" id="2993936"/>
    <lineage>
        <taxon>Bacteria</taxon>
        <taxon>Pseudomonadati</taxon>
        <taxon>Bacteroidota</taxon>
        <taxon>Cytophagia</taxon>
        <taxon>Cytophagales</taxon>
        <taxon>Mangrovivirgaceae</taxon>
        <taxon>Mangrovivirga</taxon>
    </lineage>
</organism>
<evidence type="ECO:0000313" key="2">
    <source>
        <dbReference type="EMBL" id="MCX2743665.1"/>
    </source>
</evidence>
<evidence type="ECO:0008006" key="4">
    <source>
        <dbReference type="Google" id="ProtNLM"/>
    </source>
</evidence>
<name>A0ABT3RR48_9BACT</name>
<protein>
    <recommendedName>
        <fullName evidence="4">DUF4293 family protein</fullName>
    </recommendedName>
</protein>
<evidence type="ECO:0000313" key="3">
    <source>
        <dbReference type="Proteomes" id="UP001209885"/>
    </source>
</evidence>
<dbReference type="PROSITE" id="PS51257">
    <property type="entry name" value="PROKAR_LIPOPROTEIN"/>
    <property type="match status" value="1"/>
</dbReference>
<reference evidence="2 3" key="1">
    <citation type="submission" date="2022-11" db="EMBL/GenBank/DDBJ databases">
        <title>The characterization of three novel Bacteroidetes species and genomic analysis of their roles in tidal elemental geochemical cycles.</title>
        <authorList>
            <person name="Ma K."/>
        </authorList>
    </citation>
    <scope>NUCLEOTIDE SEQUENCE [LARGE SCALE GENOMIC DNA]</scope>
    <source>
        <strain evidence="2 3">M17</strain>
    </source>
</reference>
<sequence length="143" mass="16090">MKTLKNVIAVIVAFVSCLFSTSAASVMFDLLTIGSSDQSFHYLILLISVILAAGLGFFIQSILVIVTDSKVGKVYNWIYTSITFTFIVITVLMYRLNQLTLAVSNFSIVSVWIFNCLGCWIRTWLFPEKETKKEVPSDILDMK</sequence>
<keyword evidence="3" id="KW-1185">Reference proteome</keyword>
<gene>
    <name evidence="2" type="ORF">OO013_07305</name>
</gene>
<evidence type="ECO:0000256" key="1">
    <source>
        <dbReference type="SAM" id="Phobius"/>
    </source>
</evidence>
<dbReference type="EMBL" id="JAPFQN010000004">
    <property type="protein sequence ID" value="MCX2743665.1"/>
    <property type="molecule type" value="Genomic_DNA"/>
</dbReference>
<feature type="transmembrane region" description="Helical" evidence="1">
    <location>
        <begin position="102"/>
        <end position="125"/>
    </location>
</feature>
<keyword evidence="1" id="KW-0472">Membrane</keyword>
<feature type="transmembrane region" description="Helical" evidence="1">
    <location>
        <begin position="39"/>
        <end position="65"/>
    </location>
</feature>